<accession>A0A8S2G189</accession>
<feature type="non-terminal residue" evidence="2">
    <location>
        <position position="1"/>
    </location>
</feature>
<reference evidence="2" key="1">
    <citation type="submission" date="2021-02" db="EMBL/GenBank/DDBJ databases">
        <authorList>
            <person name="Nowell W R."/>
        </authorList>
    </citation>
    <scope>NUCLEOTIDE SEQUENCE</scope>
</reference>
<dbReference type="Proteomes" id="UP000682733">
    <property type="component" value="Unassembled WGS sequence"/>
</dbReference>
<dbReference type="AlphaFoldDB" id="A0A8S2G189"/>
<dbReference type="Proteomes" id="UP000677228">
    <property type="component" value="Unassembled WGS sequence"/>
</dbReference>
<dbReference type="EMBL" id="CAJNOK010045842">
    <property type="protein sequence ID" value="CAF1580729.1"/>
    <property type="molecule type" value="Genomic_DNA"/>
</dbReference>
<organism evidence="2 4">
    <name type="scientific">Didymodactylos carnosus</name>
    <dbReference type="NCBI Taxonomy" id="1234261"/>
    <lineage>
        <taxon>Eukaryota</taxon>
        <taxon>Metazoa</taxon>
        <taxon>Spiralia</taxon>
        <taxon>Gnathifera</taxon>
        <taxon>Rotifera</taxon>
        <taxon>Eurotatoria</taxon>
        <taxon>Bdelloidea</taxon>
        <taxon>Philodinida</taxon>
        <taxon>Philodinidae</taxon>
        <taxon>Didymodactylos</taxon>
    </lineage>
</organism>
<sequence length="148" mass="17175">KGLKDELKIQVKRQMRALTEQIPHAFLQIAKAEAELLSEVQLPSEHSRILFHPRYQQLHDLLPQSPFNRNRGMLRNEYAQLQPRPISPTTNSQSQKQTPVLEKSEQTVRNTTQEVFQTSMENSNTQQLGLRGQQSKGRIQSDHFTYNL</sequence>
<name>A0A8S2G189_9BILA</name>
<evidence type="ECO:0000313" key="2">
    <source>
        <dbReference type="EMBL" id="CAF1580729.1"/>
    </source>
</evidence>
<feature type="compositionally biased region" description="Polar residues" evidence="1">
    <location>
        <begin position="87"/>
        <end position="98"/>
    </location>
</feature>
<evidence type="ECO:0000256" key="1">
    <source>
        <dbReference type="SAM" id="MobiDB-lite"/>
    </source>
</evidence>
<evidence type="ECO:0000313" key="4">
    <source>
        <dbReference type="Proteomes" id="UP000677228"/>
    </source>
</evidence>
<comment type="caution">
    <text evidence="2">The sequence shown here is derived from an EMBL/GenBank/DDBJ whole genome shotgun (WGS) entry which is preliminary data.</text>
</comment>
<feature type="compositionally biased region" description="Polar residues" evidence="1">
    <location>
        <begin position="107"/>
        <end position="148"/>
    </location>
</feature>
<protein>
    <submittedName>
        <fullName evidence="2">Uncharacterized protein</fullName>
    </submittedName>
</protein>
<evidence type="ECO:0000313" key="3">
    <source>
        <dbReference type="EMBL" id="CAF4380141.1"/>
    </source>
</evidence>
<dbReference type="EMBL" id="CAJOBA010068929">
    <property type="protein sequence ID" value="CAF4380141.1"/>
    <property type="molecule type" value="Genomic_DNA"/>
</dbReference>
<gene>
    <name evidence="2" type="ORF">OVA965_LOCUS40953</name>
    <name evidence="3" type="ORF">TMI583_LOCUS42499</name>
</gene>
<proteinExistence type="predicted"/>
<feature type="region of interest" description="Disordered" evidence="1">
    <location>
        <begin position="81"/>
        <end position="148"/>
    </location>
</feature>